<protein>
    <submittedName>
        <fullName evidence="4">Class I SAM-dependent methyltransferase</fullName>
    </submittedName>
</protein>
<dbReference type="PANTHER" id="PTHR43861">
    <property type="entry name" value="TRANS-ACONITATE 2-METHYLTRANSFERASE-RELATED"/>
    <property type="match status" value="1"/>
</dbReference>
<keyword evidence="1 4" id="KW-0489">Methyltransferase</keyword>
<organism evidence="4 5">
    <name type="scientific">Mojavia pulchra JT2-VF2</name>
    <dbReference type="NCBI Taxonomy" id="287848"/>
    <lineage>
        <taxon>Bacteria</taxon>
        <taxon>Bacillati</taxon>
        <taxon>Cyanobacteriota</taxon>
        <taxon>Cyanophyceae</taxon>
        <taxon>Nostocales</taxon>
        <taxon>Nostocaceae</taxon>
    </lineage>
</organism>
<comment type="caution">
    <text evidence="4">The sequence shown here is derived from an EMBL/GenBank/DDBJ whole genome shotgun (WGS) entry which is preliminary data.</text>
</comment>
<proteinExistence type="predicted"/>
<dbReference type="AlphaFoldDB" id="A0A951Q602"/>
<dbReference type="GO" id="GO:0008168">
    <property type="term" value="F:methyltransferase activity"/>
    <property type="evidence" value="ECO:0007669"/>
    <property type="project" value="UniProtKB-KW"/>
</dbReference>
<dbReference type="InterPro" id="IPR029063">
    <property type="entry name" value="SAM-dependent_MTases_sf"/>
</dbReference>
<dbReference type="CDD" id="cd02440">
    <property type="entry name" value="AdoMet_MTases"/>
    <property type="match status" value="1"/>
</dbReference>
<evidence type="ECO:0000313" key="4">
    <source>
        <dbReference type="EMBL" id="MBW4564795.1"/>
    </source>
</evidence>
<feature type="domain" description="Methyltransferase" evidence="3">
    <location>
        <begin position="47"/>
        <end position="138"/>
    </location>
</feature>
<keyword evidence="2" id="KW-0808">Transferase</keyword>
<dbReference type="Gene3D" id="2.20.25.110">
    <property type="entry name" value="S-adenosyl-L-methionine-dependent methyltransferases"/>
    <property type="match status" value="1"/>
</dbReference>
<dbReference type="InterPro" id="IPR041698">
    <property type="entry name" value="Methyltransf_25"/>
</dbReference>
<accession>A0A951Q602</accession>
<gene>
    <name evidence="4" type="ORF">KME32_27455</name>
</gene>
<evidence type="ECO:0000259" key="3">
    <source>
        <dbReference type="Pfam" id="PF13649"/>
    </source>
</evidence>
<dbReference type="GO" id="GO:0032259">
    <property type="term" value="P:methylation"/>
    <property type="evidence" value="ECO:0007669"/>
    <property type="project" value="UniProtKB-KW"/>
</dbReference>
<evidence type="ECO:0000256" key="1">
    <source>
        <dbReference type="ARBA" id="ARBA00022603"/>
    </source>
</evidence>
<dbReference type="Proteomes" id="UP000715781">
    <property type="component" value="Unassembled WGS sequence"/>
</dbReference>
<dbReference type="PANTHER" id="PTHR43861:SF1">
    <property type="entry name" value="TRANS-ACONITATE 2-METHYLTRANSFERASE"/>
    <property type="match status" value="1"/>
</dbReference>
<dbReference type="Gene3D" id="3.40.50.150">
    <property type="entry name" value="Vaccinia Virus protein VP39"/>
    <property type="match status" value="1"/>
</dbReference>
<dbReference type="Pfam" id="PF13649">
    <property type="entry name" value="Methyltransf_25"/>
    <property type="match status" value="1"/>
</dbReference>
<reference evidence="4" key="1">
    <citation type="submission" date="2021-05" db="EMBL/GenBank/DDBJ databases">
        <authorList>
            <person name="Pietrasiak N."/>
            <person name="Ward R."/>
            <person name="Stajich J.E."/>
            <person name="Kurbessoian T."/>
        </authorList>
    </citation>
    <scope>NUCLEOTIDE SEQUENCE</scope>
    <source>
        <strain evidence="4">JT2-VF2</strain>
    </source>
</reference>
<dbReference type="EMBL" id="JAHHHN010000026">
    <property type="protein sequence ID" value="MBW4564795.1"/>
    <property type="molecule type" value="Genomic_DNA"/>
</dbReference>
<sequence>MTTTTRYDDYDVLARIYNEDWISGLFQETIPVLEELLLSHLTKGSHILDLCCGTGHLAQQLIKKGYKITGIDGSEQMLGYARENAPEAKLILDDARFFNLPATFDAVVSTTGSLNYVMKLEELECVLKNVYNVLVDNGIFLCHFFTKEEFQSNWNGKISGNVKDDYAWATKNIYNPENQIGQIYLTVFSLVDKTWQRLDKVISEKCYAKEEVISALETAGFSEISSYDAHYDLGISQMPGSTYFICYKR</sequence>
<evidence type="ECO:0000313" key="5">
    <source>
        <dbReference type="Proteomes" id="UP000715781"/>
    </source>
</evidence>
<evidence type="ECO:0000256" key="2">
    <source>
        <dbReference type="ARBA" id="ARBA00022679"/>
    </source>
</evidence>
<reference evidence="4" key="2">
    <citation type="journal article" date="2022" name="Microbiol. Resour. Announc.">
        <title>Metagenome Sequencing to Explore Phylogenomics of Terrestrial Cyanobacteria.</title>
        <authorList>
            <person name="Ward R.D."/>
            <person name="Stajich J.E."/>
            <person name="Johansen J.R."/>
            <person name="Huntemann M."/>
            <person name="Clum A."/>
            <person name="Foster B."/>
            <person name="Foster B."/>
            <person name="Roux S."/>
            <person name="Palaniappan K."/>
            <person name="Varghese N."/>
            <person name="Mukherjee S."/>
            <person name="Reddy T.B.K."/>
            <person name="Daum C."/>
            <person name="Copeland A."/>
            <person name="Chen I.A."/>
            <person name="Ivanova N.N."/>
            <person name="Kyrpides N.C."/>
            <person name="Shapiro N."/>
            <person name="Eloe-Fadrosh E.A."/>
            <person name="Pietrasiak N."/>
        </authorList>
    </citation>
    <scope>NUCLEOTIDE SEQUENCE</scope>
    <source>
        <strain evidence="4">JT2-VF2</strain>
    </source>
</reference>
<dbReference type="SUPFAM" id="SSF53335">
    <property type="entry name" value="S-adenosyl-L-methionine-dependent methyltransferases"/>
    <property type="match status" value="1"/>
</dbReference>
<name>A0A951Q602_9NOST</name>